<sequence length="53" mass="6112">MKIARLIQELKAHSPNEIINFKGNLIEAFTIVRLKGGFSSKQRKLVMMLYHPT</sequence>
<evidence type="ECO:0000313" key="1">
    <source>
        <dbReference type="EMBL" id="MBA8064687.1"/>
    </source>
</evidence>
<name>A0A7W3D7Y9_CITFR</name>
<comment type="caution">
    <text evidence="1">The sequence shown here is derived from an EMBL/GenBank/DDBJ whole genome shotgun (WGS) entry which is preliminary data.</text>
</comment>
<accession>A0A7W3D7Y9</accession>
<reference evidence="1 2" key="1">
    <citation type="submission" date="2020-06" db="EMBL/GenBank/DDBJ databases">
        <title>REHAB project genomes.</title>
        <authorList>
            <person name="Shaw L.P."/>
        </authorList>
    </citation>
    <scope>NUCLEOTIDE SEQUENCE [LARGE SCALE GENOMIC DNA]</scope>
    <source>
        <strain evidence="1 2">RHBSTW-00116</strain>
    </source>
</reference>
<evidence type="ECO:0000313" key="2">
    <source>
        <dbReference type="Proteomes" id="UP000591803"/>
    </source>
</evidence>
<dbReference type="EMBL" id="JABXRI010000001">
    <property type="protein sequence ID" value="MBA8064687.1"/>
    <property type="molecule type" value="Genomic_DNA"/>
</dbReference>
<gene>
    <name evidence="1" type="ORF">HV077_20355</name>
</gene>
<organism evidence="1 2">
    <name type="scientific">Citrobacter freundii</name>
    <dbReference type="NCBI Taxonomy" id="546"/>
    <lineage>
        <taxon>Bacteria</taxon>
        <taxon>Pseudomonadati</taxon>
        <taxon>Pseudomonadota</taxon>
        <taxon>Gammaproteobacteria</taxon>
        <taxon>Enterobacterales</taxon>
        <taxon>Enterobacteriaceae</taxon>
        <taxon>Citrobacter</taxon>
        <taxon>Citrobacter freundii complex</taxon>
    </lineage>
</organism>
<protein>
    <submittedName>
        <fullName evidence="1">Uncharacterized protein</fullName>
    </submittedName>
</protein>
<dbReference type="AlphaFoldDB" id="A0A7W3D7Y9"/>
<dbReference type="Proteomes" id="UP000591803">
    <property type="component" value="Unassembled WGS sequence"/>
</dbReference>
<proteinExistence type="predicted"/>